<dbReference type="GeneID" id="105042366"/>
<dbReference type="Gene3D" id="1.10.8.430">
    <property type="entry name" value="Helical domain of apoptotic protease-activating factors"/>
    <property type="match status" value="1"/>
</dbReference>
<keyword evidence="2" id="KW-0433">Leucine-rich repeat</keyword>
<evidence type="ECO:0000259" key="7">
    <source>
        <dbReference type="Pfam" id="PF00931"/>
    </source>
</evidence>
<evidence type="ECO:0000259" key="9">
    <source>
        <dbReference type="Pfam" id="PF23559"/>
    </source>
</evidence>
<dbReference type="RefSeq" id="XP_010917836.1">
    <property type="nucleotide sequence ID" value="XM_010919534.3"/>
</dbReference>
<organism evidence="12">
    <name type="scientific">Elaeis guineensis var. tenera</name>
    <name type="common">Oil palm</name>
    <dbReference type="NCBI Taxonomy" id="51953"/>
    <lineage>
        <taxon>Eukaryota</taxon>
        <taxon>Viridiplantae</taxon>
        <taxon>Streptophyta</taxon>
        <taxon>Embryophyta</taxon>
        <taxon>Tracheophyta</taxon>
        <taxon>Spermatophyta</taxon>
        <taxon>Magnoliopsida</taxon>
        <taxon>Liliopsida</taxon>
        <taxon>Arecaceae</taxon>
        <taxon>Arecoideae</taxon>
        <taxon>Cocoseae</taxon>
        <taxon>Elaeidinae</taxon>
        <taxon>Elaeis</taxon>
    </lineage>
</organism>
<evidence type="ECO:0000256" key="2">
    <source>
        <dbReference type="ARBA" id="ARBA00022614"/>
    </source>
</evidence>
<keyword evidence="6" id="KW-0067">ATP-binding</keyword>
<dbReference type="SUPFAM" id="SSF52540">
    <property type="entry name" value="P-loop containing nucleoside triphosphate hydrolases"/>
    <property type="match status" value="1"/>
</dbReference>
<dbReference type="Pfam" id="PF23559">
    <property type="entry name" value="WHD_DRP"/>
    <property type="match status" value="1"/>
</dbReference>
<dbReference type="Pfam" id="PF00931">
    <property type="entry name" value="NB-ARC"/>
    <property type="match status" value="1"/>
</dbReference>
<evidence type="ECO:0000259" key="8">
    <source>
        <dbReference type="Pfam" id="PF18052"/>
    </source>
</evidence>
<feature type="domain" description="NB-ARC" evidence="7">
    <location>
        <begin position="172"/>
        <end position="341"/>
    </location>
</feature>
<dbReference type="GO" id="GO:0009626">
    <property type="term" value="P:plant-type hypersensitive response"/>
    <property type="evidence" value="ECO:0007669"/>
    <property type="project" value="UniProtKB-ARBA"/>
</dbReference>
<keyword evidence="5" id="KW-0611">Plant defense</keyword>
<evidence type="ECO:0000259" key="10">
    <source>
        <dbReference type="Pfam" id="PF25019"/>
    </source>
</evidence>
<proteinExistence type="inferred from homology"/>
<evidence type="ECO:0000313" key="11">
    <source>
        <dbReference type="Proteomes" id="UP000504607"/>
    </source>
</evidence>
<comment type="similarity">
    <text evidence="1">Belongs to the disease resistance NB-LRR family.</text>
</comment>
<keyword evidence="4" id="KW-0547">Nucleotide-binding</keyword>
<dbReference type="Proteomes" id="UP000504607">
    <property type="component" value="Chromosome 3"/>
</dbReference>
<dbReference type="InterPro" id="IPR042197">
    <property type="entry name" value="Apaf_helical"/>
</dbReference>
<dbReference type="FunFam" id="3.40.50.300:FF:001091">
    <property type="entry name" value="Probable disease resistance protein At1g61300"/>
    <property type="match status" value="1"/>
</dbReference>
<feature type="domain" description="R13L1/DRL21-like LRR repeat region" evidence="10">
    <location>
        <begin position="687"/>
        <end position="822"/>
    </location>
</feature>
<dbReference type="InterPro" id="IPR041118">
    <property type="entry name" value="Rx_N"/>
</dbReference>
<dbReference type="GO" id="GO:0002758">
    <property type="term" value="P:innate immune response-activating signaling pathway"/>
    <property type="evidence" value="ECO:0007669"/>
    <property type="project" value="UniProtKB-ARBA"/>
</dbReference>
<dbReference type="PRINTS" id="PR00364">
    <property type="entry name" value="DISEASERSIST"/>
</dbReference>
<dbReference type="Gene3D" id="1.20.5.4130">
    <property type="match status" value="1"/>
</dbReference>
<sequence>MAEAAAVSIASSILEIVIQKLGSGLWKEMGFASSVKKDVENLQSVLITINDVLYDAESRSISDKALHGWLRKLRDAAFDADDVVDEFQTEALRQKIEENNCIIRKVRDFFSLNNPIIFHHKIARKIEEIRERLDQISEERLKFHLSEKSIPDRPLERETYSFVVESEIYGRDDDKEEVINFLVHVDTDKDVSVLPIVGLGGVGKTTLAQLVYNDRRIGEHFELRMWVCISENFDIPRIIRAIVERVTGTNCELSDIEMMQSLLREKLRERRFLLVLDDVWNEEEAEWERLKPLLRGGKKGNKIVVTTRSKRVACIMGSSAPLRLQGLSIADCWTLFRQRAFGLGRGEETPRLAEIGKEIVQKCGGLPLAAKALGSLISSKRGEVEWLAVKNSEIWKLPAKETGILPALRLSYDHLPSHLKPCFAYCSLFPKDFRIDRERLIQLWIAEGFIQPSDSNMDLENIGNQFFNDLLWRSFFQDAERDSDGNVTVCKMHDLVHDLACCVIGDEAVIMEVDKDTSISHRCRYSSVDFNKDKSSECLQLAYKTKKLRSLIFLHFPSEEANVKNFVFYVVSNLTYLRVLDLQNTCLEKLSNRIGRLKHLRFLDLSNTLIQALPNSIASLHNLQVLNLSYCGNLFELPKDMRKMKNLRHLCIIGCPRLTQMPPKMRQLRNLRTLSVFVVSERDGSSIVELQDLNLIGSSLEIRNLHKVKDPKEAMQVNLEAKTNLQSLTLSWNGHSDWAPTPSSTKMVEDVFERLQPHPNLKEVTISGYMGIRLPTWMARAEVVSTLFSNLVELSLWDLRRCEHLPPLSQLRSLKRLDIAGMHALRKIEEEGGTMPVPLEEFRLSDMPELEEWHVNPTTELFPHLRLLDIHFCPKLIVQPCIPSSVKNLMISSNHMLLSAASIRVLSKLEQLCICCCGVSSKSGWWDGLQYLTALQYLHILGCDELNCLPEGVMYLSSLRNLHLKNNRNLKSLEWGRREPLFTALCSLVIDGSPALTALPEWVGGLTSLQFLSLRCCDNLAILPDLPVLQELWIKNCPLLARRCERWRGEEWHKIAHIPNISIGVEKEEYREETSKEFSFPTKFVSRLT</sequence>
<keyword evidence="3" id="KW-0677">Repeat</keyword>
<evidence type="ECO:0000256" key="4">
    <source>
        <dbReference type="ARBA" id="ARBA00022741"/>
    </source>
</evidence>
<dbReference type="GO" id="GO:0043531">
    <property type="term" value="F:ADP binding"/>
    <property type="evidence" value="ECO:0007669"/>
    <property type="project" value="InterPro"/>
</dbReference>
<dbReference type="InterPro" id="IPR056789">
    <property type="entry name" value="LRR_R13L1-DRL21"/>
</dbReference>
<dbReference type="InterPro" id="IPR002182">
    <property type="entry name" value="NB-ARC"/>
</dbReference>
<accession>A0A6I9QZT5</accession>
<dbReference type="OrthoDB" id="616692at2759"/>
<dbReference type="GO" id="GO:0005524">
    <property type="term" value="F:ATP binding"/>
    <property type="evidence" value="ECO:0007669"/>
    <property type="project" value="UniProtKB-KW"/>
</dbReference>
<dbReference type="InterPro" id="IPR038005">
    <property type="entry name" value="RX-like_CC"/>
</dbReference>
<evidence type="ECO:0000256" key="6">
    <source>
        <dbReference type="ARBA" id="ARBA00022840"/>
    </source>
</evidence>
<dbReference type="GO" id="GO:0042742">
    <property type="term" value="P:defense response to bacterium"/>
    <property type="evidence" value="ECO:0007669"/>
    <property type="project" value="UniProtKB-ARBA"/>
</dbReference>
<dbReference type="KEGG" id="egu:105042366"/>
<feature type="domain" description="Disease resistance protein winged helix" evidence="9">
    <location>
        <begin position="428"/>
        <end position="500"/>
    </location>
</feature>
<evidence type="ECO:0000256" key="1">
    <source>
        <dbReference type="ARBA" id="ARBA00008894"/>
    </source>
</evidence>
<dbReference type="SUPFAM" id="SSF52058">
    <property type="entry name" value="L domain-like"/>
    <property type="match status" value="2"/>
</dbReference>
<dbReference type="PANTHER" id="PTHR36766">
    <property type="entry name" value="PLANT BROAD-SPECTRUM MILDEW RESISTANCE PROTEIN RPW8"/>
    <property type="match status" value="1"/>
</dbReference>
<dbReference type="RefSeq" id="XP_010917835.1">
    <property type="nucleotide sequence ID" value="XM_010919533.3"/>
</dbReference>
<dbReference type="RefSeq" id="XP_029119563.1">
    <property type="nucleotide sequence ID" value="XM_029263730.1"/>
</dbReference>
<dbReference type="FunFam" id="1.10.10.10:FF:000322">
    <property type="entry name" value="Probable disease resistance protein At1g63360"/>
    <property type="match status" value="1"/>
</dbReference>
<evidence type="ECO:0000313" key="13">
    <source>
        <dbReference type="RefSeq" id="XP_010917836.1"/>
    </source>
</evidence>
<dbReference type="InterPro" id="IPR027417">
    <property type="entry name" value="P-loop_NTPase"/>
</dbReference>
<evidence type="ECO:0000256" key="5">
    <source>
        <dbReference type="ARBA" id="ARBA00022821"/>
    </source>
</evidence>
<dbReference type="Pfam" id="PF18052">
    <property type="entry name" value="Rx_N"/>
    <property type="match status" value="1"/>
</dbReference>
<dbReference type="CDD" id="cd14798">
    <property type="entry name" value="RX-CC_like"/>
    <property type="match status" value="1"/>
</dbReference>
<dbReference type="Pfam" id="PF25019">
    <property type="entry name" value="LRR_R13L1-DRL21"/>
    <property type="match status" value="1"/>
</dbReference>
<dbReference type="AlphaFoldDB" id="A0A6I9QZT5"/>
<dbReference type="Gene3D" id="1.10.10.10">
    <property type="entry name" value="Winged helix-like DNA-binding domain superfamily/Winged helix DNA-binding domain"/>
    <property type="match status" value="1"/>
</dbReference>
<dbReference type="Gene3D" id="3.80.10.10">
    <property type="entry name" value="Ribonuclease Inhibitor"/>
    <property type="match status" value="3"/>
</dbReference>
<feature type="domain" description="Disease resistance N-terminal" evidence="8">
    <location>
        <begin position="14"/>
        <end position="100"/>
    </location>
</feature>
<dbReference type="InterPro" id="IPR058922">
    <property type="entry name" value="WHD_DRP"/>
</dbReference>
<gene>
    <name evidence="12 13 14" type="primary">LOC105042366</name>
</gene>
<evidence type="ECO:0000313" key="14">
    <source>
        <dbReference type="RefSeq" id="XP_029119563.1"/>
    </source>
</evidence>
<evidence type="ECO:0000256" key="3">
    <source>
        <dbReference type="ARBA" id="ARBA00022737"/>
    </source>
</evidence>
<dbReference type="Gene3D" id="3.40.50.300">
    <property type="entry name" value="P-loop containing nucleotide triphosphate hydrolases"/>
    <property type="match status" value="1"/>
</dbReference>
<evidence type="ECO:0000313" key="12">
    <source>
        <dbReference type="RefSeq" id="XP_010917835.1"/>
    </source>
</evidence>
<dbReference type="InterPro" id="IPR036388">
    <property type="entry name" value="WH-like_DNA-bd_sf"/>
</dbReference>
<keyword evidence="11" id="KW-1185">Reference proteome</keyword>
<reference evidence="12" key="1">
    <citation type="submission" date="2022-04" db="UniProtKB">
        <authorList>
            <consortium name="RefSeq"/>
        </authorList>
    </citation>
    <scope>IDENTIFICATION</scope>
</reference>
<protein>
    <submittedName>
        <fullName evidence="12 13">Disease resistance protein RGA1 isoform X1</fullName>
    </submittedName>
</protein>
<name>A0A6I9QZT5_ELAGV</name>
<dbReference type="InterPro" id="IPR032675">
    <property type="entry name" value="LRR_dom_sf"/>
</dbReference>
<dbReference type="PANTHER" id="PTHR36766:SF48">
    <property type="entry name" value="DISEASE RESISTANCE PROTEIN RGA3"/>
    <property type="match status" value="1"/>
</dbReference>